<protein>
    <submittedName>
        <fullName evidence="2">Phosphoglycerate mutase-like protein</fullName>
    </submittedName>
</protein>
<dbReference type="InterPro" id="IPR029033">
    <property type="entry name" value="His_PPase_superfam"/>
</dbReference>
<evidence type="ECO:0000313" key="2">
    <source>
        <dbReference type="EMBL" id="KDN39392.1"/>
    </source>
</evidence>
<dbReference type="AlphaFoldDB" id="A0A066VCE5"/>
<reference evidence="2 3" key="1">
    <citation type="submission" date="2014-05" db="EMBL/GenBank/DDBJ databases">
        <title>Draft genome sequence of a rare smut relative, Tilletiaria anomala UBC 951.</title>
        <authorList>
            <consortium name="DOE Joint Genome Institute"/>
            <person name="Toome M."/>
            <person name="Kuo A."/>
            <person name="Henrissat B."/>
            <person name="Lipzen A."/>
            <person name="Tritt A."/>
            <person name="Yoshinaga Y."/>
            <person name="Zane M."/>
            <person name="Barry K."/>
            <person name="Grigoriev I.V."/>
            <person name="Spatafora J.W."/>
            <person name="Aimea M.C."/>
        </authorList>
    </citation>
    <scope>NUCLEOTIDE SEQUENCE [LARGE SCALE GENOMIC DNA]</scope>
    <source>
        <strain evidence="2 3">UBC 951</strain>
    </source>
</reference>
<evidence type="ECO:0000256" key="1">
    <source>
        <dbReference type="SAM" id="Coils"/>
    </source>
</evidence>
<comment type="caution">
    <text evidence="2">The sequence shown here is derived from an EMBL/GenBank/DDBJ whole genome shotgun (WGS) entry which is preliminary data.</text>
</comment>
<dbReference type="HOGENOM" id="CLU_897130_0_0_1"/>
<dbReference type="CDD" id="cd07067">
    <property type="entry name" value="HP_PGM_like"/>
    <property type="match status" value="1"/>
</dbReference>
<dbReference type="PANTHER" id="PTHR48100">
    <property type="entry name" value="BROAD-SPECIFICITY PHOSPHATASE YOR283W-RELATED"/>
    <property type="match status" value="1"/>
</dbReference>
<dbReference type="GeneID" id="25261346"/>
<dbReference type="InterPro" id="IPR013078">
    <property type="entry name" value="His_Pase_superF_clade-1"/>
</dbReference>
<sequence>MSKKIYLCRHAQAEHNVADDYSIPDAPLTALGKSQAAALAQDARLNGIRDEIQLVVSSALKRTLQTTKMGWPQTVAHTGGLGKVICLPQLQECNAYPCDTGSPREVLEQDVELAGFDFPLLTPDWNSKQGIYAADPSSLNARARWVRQWLRARPESVIVCIAHGDILRRITGRQYSWKNAEVQLWTFDESEGAAAAAEEAPVRLVEYITAEGRAESISSDAAASASNGGAAAEAETGASGVSLPNLASSGSFDLSKELDSAAKKALAEIEERVKAKADVVQSKANELQALEARLAAAEKRKAELEAKGIKV</sequence>
<dbReference type="OrthoDB" id="496981at2759"/>
<accession>A0A066VCE5</accession>
<proteinExistence type="predicted"/>
<dbReference type="InterPro" id="IPR050275">
    <property type="entry name" value="PGM_Phosphatase"/>
</dbReference>
<evidence type="ECO:0000313" key="3">
    <source>
        <dbReference type="Proteomes" id="UP000027361"/>
    </source>
</evidence>
<name>A0A066VCE5_TILAU</name>
<dbReference type="PANTHER" id="PTHR48100:SF54">
    <property type="entry name" value="PHOSPHATASE SPAC5H10.03-RELATED"/>
    <property type="match status" value="1"/>
</dbReference>
<dbReference type="GO" id="GO:0016791">
    <property type="term" value="F:phosphatase activity"/>
    <property type="evidence" value="ECO:0007669"/>
    <property type="project" value="TreeGrafter"/>
</dbReference>
<dbReference type="SMART" id="SM00855">
    <property type="entry name" value="PGAM"/>
    <property type="match status" value="1"/>
</dbReference>
<dbReference type="InParanoid" id="A0A066VCE5"/>
<keyword evidence="1" id="KW-0175">Coiled coil</keyword>
<dbReference type="EMBL" id="JMSN01000105">
    <property type="protein sequence ID" value="KDN39392.1"/>
    <property type="molecule type" value="Genomic_DNA"/>
</dbReference>
<dbReference type="Proteomes" id="UP000027361">
    <property type="component" value="Unassembled WGS sequence"/>
</dbReference>
<organism evidence="2 3">
    <name type="scientific">Tilletiaria anomala (strain ATCC 24038 / CBS 436.72 / UBC 951)</name>
    <dbReference type="NCBI Taxonomy" id="1037660"/>
    <lineage>
        <taxon>Eukaryota</taxon>
        <taxon>Fungi</taxon>
        <taxon>Dikarya</taxon>
        <taxon>Basidiomycota</taxon>
        <taxon>Ustilaginomycotina</taxon>
        <taxon>Exobasidiomycetes</taxon>
        <taxon>Georgefischeriales</taxon>
        <taxon>Tilletiariaceae</taxon>
        <taxon>Tilletiaria</taxon>
    </lineage>
</organism>
<gene>
    <name evidence="2" type="ORF">K437DRAFT_11704</name>
</gene>
<dbReference type="SUPFAM" id="SSF53254">
    <property type="entry name" value="Phosphoglycerate mutase-like"/>
    <property type="match status" value="1"/>
</dbReference>
<dbReference type="Pfam" id="PF00300">
    <property type="entry name" value="His_Phos_1"/>
    <property type="match status" value="1"/>
</dbReference>
<keyword evidence="3" id="KW-1185">Reference proteome</keyword>
<dbReference type="RefSeq" id="XP_013241009.1">
    <property type="nucleotide sequence ID" value="XM_013385555.1"/>
</dbReference>
<dbReference type="FunCoup" id="A0A066VCE5">
    <property type="interactions" value="249"/>
</dbReference>
<dbReference type="OMA" id="NALPCDT"/>
<feature type="coiled-coil region" evidence="1">
    <location>
        <begin position="280"/>
        <end position="307"/>
    </location>
</feature>
<dbReference type="Gene3D" id="3.40.50.1240">
    <property type="entry name" value="Phosphoglycerate mutase-like"/>
    <property type="match status" value="1"/>
</dbReference>
<dbReference type="GO" id="GO:0005737">
    <property type="term" value="C:cytoplasm"/>
    <property type="evidence" value="ECO:0007669"/>
    <property type="project" value="TreeGrafter"/>
</dbReference>